<dbReference type="RefSeq" id="XP_033318176.1">
    <property type="nucleotide sequence ID" value="XM_033462285.1"/>
</dbReference>
<evidence type="ECO:0000313" key="3">
    <source>
        <dbReference type="RefSeq" id="XP_033318176.1"/>
    </source>
</evidence>
<evidence type="ECO:0000256" key="1">
    <source>
        <dbReference type="SAM" id="MobiDB-lite"/>
    </source>
</evidence>
<name>A0A6P8MW83_9HYME</name>
<dbReference type="KEGG" id="bbif:117215809"/>
<proteinExistence type="predicted"/>
<dbReference type="Proteomes" id="UP000515164">
    <property type="component" value="Unplaced"/>
</dbReference>
<organism evidence="2 3">
    <name type="scientific">Bombus bifarius</name>
    <dbReference type="NCBI Taxonomy" id="103933"/>
    <lineage>
        <taxon>Eukaryota</taxon>
        <taxon>Metazoa</taxon>
        <taxon>Ecdysozoa</taxon>
        <taxon>Arthropoda</taxon>
        <taxon>Hexapoda</taxon>
        <taxon>Insecta</taxon>
        <taxon>Pterygota</taxon>
        <taxon>Neoptera</taxon>
        <taxon>Endopterygota</taxon>
        <taxon>Hymenoptera</taxon>
        <taxon>Apocrita</taxon>
        <taxon>Aculeata</taxon>
        <taxon>Apoidea</taxon>
        <taxon>Anthophila</taxon>
        <taxon>Apidae</taxon>
        <taxon>Bombus</taxon>
        <taxon>Pyrobombus</taxon>
    </lineage>
</organism>
<gene>
    <name evidence="3" type="primary">LOC117215809</name>
</gene>
<accession>A0A6P8MW83</accession>
<dbReference type="AlphaFoldDB" id="A0A6P8MW83"/>
<evidence type="ECO:0000313" key="2">
    <source>
        <dbReference type="Proteomes" id="UP000515164"/>
    </source>
</evidence>
<sequence>MIPEQHQVKELNFAWDPIQTYSDGPQSSPWPGVLGFPHVNKKKEEINFSIKQFDGTQKVTDWISEYEEECRKYKIKSDEEKVKGLKKYLEKTAAKWYQTNLLKAEGYNWEDWKDAFLKTFNNKGWYAIRYAYNCKYASGSFIEYALEKERLMLEVKRKMAEDVRIHLIVIGLPIDIQDKIEREIVQSTNDLMGILGQYEDQRKRKETQEKKVNLDKNANPPSKKRPCTVCEALNFPGRFHPVELCRNRSRNAQKKPKQVNSLELFSQCSLRSERNYVAKENIS</sequence>
<protein>
    <submittedName>
        <fullName evidence="3">Uncharacterized protein LOC117215809</fullName>
    </submittedName>
</protein>
<feature type="region of interest" description="Disordered" evidence="1">
    <location>
        <begin position="202"/>
        <end position="224"/>
    </location>
</feature>
<reference evidence="3" key="1">
    <citation type="submission" date="2025-08" db="UniProtKB">
        <authorList>
            <consortium name="RefSeq"/>
        </authorList>
    </citation>
    <scope>IDENTIFICATION</scope>
    <source>
        <tissue evidence="3">Muscle</tissue>
    </source>
</reference>
<dbReference type="GeneID" id="117215809"/>
<keyword evidence="2" id="KW-1185">Reference proteome</keyword>
<feature type="compositionally biased region" description="Basic and acidic residues" evidence="1">
    <location>
        <begin position="202"/>
        <end position="214"/>
    </location>
</feature>